<evidence type="ECO:0000256" key="2">
    <source>
        <dbReference type="ARBA" id="ARBA00023136"/>
    </source>
</evidence>
<keyword evidence="2" id="KW-0472">Membrane</keyword>
<keyword evidence="3" id="KW-0106">Calcium</keyword>
<evidence type="ECO:0000259" key="5">
    <source>
        <dbReference type="PROSITE" id="PS50268"/>
    </source>
</evidence>
<proteinExistence type="predicted"/>
<evidence type="ECO:0000313" key="7">
    <source>
        <dbReference type="WBParaSite" id="maker-uti_cns_0006164-snap-gene-0.11-mRNA-1"/>
    </source>
</evidence>
<protein>
    <submittedName>
        <fullName evidence="7">Cadherin domain-containing protein</fullName>
    </submittedName>
</protein>
<feature type="domain" description="Cadherin" evidence="5">
    <location>
        <begin position="56"/>
        <end position="148"/>
    </location>
</feature>
<dbReference type="GO" id="GO:0005886">
    <property type="term" value="C:plasma membrane"/>
    <property type="evidence" value="ECO:0007669"/>
    <property type="project" value="InterPro"/>
</dbReference>
<dbReference type="Proteomes" id="UP000095280">
    <property type="component" value="Unplaced"/>
</dbReference>
<dbReference type="GO" id="GO:0005509">
    <property type="term" value="F:calcium ion binding"/>
    <property type="evidence" value="ECO:0007669"/>
    <property type="project" value="UniProtKB-UniRule"/>
</dbReference>
<evidence type="ECO:0000256" key="3">
    <source>
        <dbReference type="PROSITE-ProRule" id="PRU00043"/>
    </source>
</evidence>
<evidence type="ECO:0000256" key="4">
    <source>
        <dbReference type="SAM" id="SignalP"/>
    </source>
</evidence>
<dbReference type="InterPro" id="IPR020894">
    <property type="entry name" value="Cadherin_CS"/>
</dbReference>
<feature type="chain" id="PRO_5009320260" evidence="4">
    <location>
        <begin position="30"/>
        <end position="159"/>
    </location>
</feature>
<evidence type="ECO:0000256" key="1">
    <source>
        <dbReference type="ARBA" id="ARBA00004370"/>
    </source>
</evidence>
<dbReference type="PROSITE" id="PS50268">
    <property type="entry name" value="CADHERIN_2"/>
    <property type="match status" value="1"/>
</dbReference>
<dbReference type="PROSITE" id="PS00232">
    <property type="entry name" value="CADHERIN_1"/>
    <property type="match status" value="1"/>
</dbReference>
<feature type="signal peptide" evidence="4">
    <location>
        <begin position="1"/>
        <end position="29"/>
    </location>
</feature>
<dbReference type="GO" id="GO:0007156">
    <property type="term" value="P:homophilic cell adhesion via plasma membrane adhesion molecules"/>
    <property type="evidence" value="ECO:0007669"/>
    <property type="project" value="InterPro"/>
</dbReference>
<keyword evidence="6" id="KW-1185">Reference proteome</keyword>
<accession>A0A1I8HI91</accession>
<keyword evidence="4" id="KW-0732">Signal</keyword>
<evidence type="ECO:0000313" key="6">
    <source>
        <dbReference type="Proteomes" id="UP000095280"/>
    </source>
</evidence>
<comment type="subcellular location">
    <subcellularLocation>
        <location evidence="1">Membrane</location>
    </subcellularLocation>
</comment>
<dbReference type="Gene3D" id="2.60.40.60">
    <property type="entry name" value="Cadherins"/>
    <property type="match status" value="1"/>
</dbReference>
<name>A0A1I8HI91_9PLAT</name>
<dbReference type="WBParaSite" id="maker-uti_cns_0006164-snap-gene-0.11-mRNA-1">
    <property type="protein sequence ID" value="maker-uti_cns_0006164-snap-gene-0.11-mRNA-1"/>
    <property type="gene ID" value="maker-uti_cns_0006164-snap-gene-0.11"/>
</dbReference>
<dbReference type="InterPro" id="IPR002126">
    <property type="entry name" value="Cadherin-like_dom"/>
</dbReference>
<dbReference type="AlphaFoldDB" id="A0A1I8HI91"/>
<organism evidence="6 7">
    <name type="scientific">Macrostomum lignano</name>
    <dbReference type="NCBI Taxonomy" id="282301"/>
    <lineage>
        <taxon>Eukaryota</taxon>
        <taxon>Metazoa</taxon>
        <taxon>Spiralia</taxon>
        <taxon>Lophotrochozoa</taxon>
        <taxon>Platyhelminthes</taxon>
        <taxon>Rhabditophora</taxon>
        <taxon>Macrostomorpha</taxon>
        <taxon>Macrostomida</taxon>
        <taxon>Macrostomidae</taxon>
        <taxon>Macrostomum</taxon>
    </lineage>
</organism>
<reference evidence="7" key="1">
    <citation type="submission" date="2016-11" db="UniProtKB">
        <authorList>
            <consortium name="WormBaseParasite"/>
        </authorList>
    </citation>
    <scope>IDENTIFICATION</scope>
</reference>
<sequence>LVSAAMESVSHRRIAVLFVQLACLLLGASVKPGASNSAPDMYLCSNLNTSYVTLSGVSLIQFEARDPENDNVAMTLVGKDQSIYFFSVVSYPNNRTAVLKQNSRLDADSLNKISLVLQIKLNDGNLNEITKDFDLVIVRDINDNPPEFQNLPYRWLIPE</sequence>